<proteinExistence type="predicted"/>
<dbReference type="InterPro" id="IPR001296">
    <property type="entry name" value="Glyco_trans_1"/>
</dbReference>
<evidence type="ECO:0000313" key="4">
    <source>
        <dbReference type="Proteomes" id="UP000183945"/>
    </source>
</evidence>
<dbReference type="Pfam" id="PF00534">
    <property type="entry name" value="Glycos_transf_1"/>
    <property type="match status" value="1"/>
</dbReference>
<dbReference type="GO" id="GO:0016757">
    <property type="term" value="F:glycosyltransferase activity"/>
    <property type="evidence" value="ECO:0007669"/>
    <property type="project" value="InterPro"/>
</dbReference>
<dbReference type="SUPFAM" id="SSF53756">
    <property type="entry name" value="UDP-Glycosyltransferase/glycogen phosphorylase"/>
    <property type="match status" value="1"/>
</dbReference>
<dbReference type="PANTHER" id="PTHR45947:SF3">
    <property type="entry name" value="SULFOQUINOVOSYL TRANSFERASE SQD2"/>
    <property type="match status" value="1"/>
</dbReference>
<dbReference type="AlphaFoldDB" id="A0A1M5BUS3"/>
<dbReference type="PANTHER" id="PTHR45947">
    <property type="entry name" value="SULFOQUINOVOSYL TRANSFERASE SQD2"/>
    <property type="match status" value="1"/>
</dbReference>
<evidence type="ECO:0000259" key="1">
    <source>
        <dbReference type="Pfam" id="PF00534"/>
    </source>
</evidence>
<dbReference type="RefSeq" id="WP_072875842.1">
    <property type="nucleotide sequence ID" value="NZ_FQVT01000001.1"/>
</dbReference>
<name>A0A1M5BUS3_SALEC</name>
<protein>
    <submittedName>
        <fullName evidence="3">Glycosyltransferase EpsF</fullName>
    </submittedName>
</protein>
<keyword evidence="4" id="KW-1185">Reference proteome</keyword>
<dbReference type="Gene3D" id="3.40.50.2000">
    <property type="entry name" value="Glycogen Phosphorylase B"/>
    <property type="match status" value="2"/>
</dbReference>
<reference evidence="4" key="1">
    <citation type="submission" date="2016-11" db="EMBL/GenBank/DDBJ databases">
        <authorList>
            <person name="Varghese N."/>
            <person name="Submissions S."/>
        </authorList>
    </citation>
    <scope>NUCLEOTIDE SEQUENCE [LARGE SCALE GENOMIC DNA]</scope>
    <source>
        <strain evidence="4">DSM 24579</strain>
    </source>
</reference>
<sequence length="370" mass="42804">MEKILHIVDRMDRGGAEMMIMNLYRVLDRNRFQFDFLYFTEKKCDFDDEIRDLGGTIFNIPESIKDPFTRIITIRKLLRKNKDIRIIHCHTLFSIGLHLFAGRLAGVPVRIAHSHNTSDKKGSDFFRQVYHTLMRKMIFANATHYISCGEKAKTFLFPKVKKKILLLNNAIDTEFFSRIGRENENYFRNEFHLQDNCLVVVQIGSINKTKNQEFTLRLSEALNDLEINHQIFIIGEGDDRIDLENLASSKNFRGNVIFLGKRKDIPNLLGGADLMLMPSLHEGFPVVLVEAQAAGTPALISENISKEVDLGVELVNYESLSSDYKHWIEKIKYIRKQKKIANSERLAILKQKGFDTKDSCQKLTHFYLNV</sequence>
<feature type="domain" description="Glycosyl transferase family 1" evidence="1">
    <location>
        <begin position="189"/>
        <end position="302"/>
    </location>
</feature>
<evidence type="ECO:0000259" key="2">
    <source>
        <dbReference type="Pfam" id="PF13439"/>
    </source>
</evidence>
<accession>A0A1M5BUS3</accession>
<keyword evidence="3" id="KW-0808">Transferase</keyword>
<gene>
    <name evidence="3" type="ORF">SAMN05444483_101205</name>
</gene>
<dbReference type="EMBL" id="FQVT01000001">
    <property type="protein sequence ID" value="SHF46314.1"/>
    <property type="molecule type" value="Genomic_DNA"/>
</dbReference>
<dbReference type="Pfam" id="PF13439">
    <property type="entry name" value="Glyco_transf_4"/>
    <property type="match status" value="1"/>
</dbReference>
<evidence type="ECO:0000313" key="3">
    <source>
        <dbReference type="EMBL" id="SHF46314.1"/>
    </source>
</evidence>
<feature type="domain" description="Glycosyltransferase subfamily 4-like N-terminal" evidence="2">
    <location>
        <begin position="14"/>
        <end position="174"/>
    </location>
</feature>
<dbReference type="OrthoDB" id="9811239at2"/>
<dbReference type="InterPro" id="IPR050194">
    <property type="entry name" value="Glycosyltransferase_grp1"/>
</dbReference>
<organism evidence="3 4">
    <name type="scientific">Salegentibacter echinorum</name>
    <dbReference type="NCBI Taxonomy" id="1073325"/>
    <lineage>
        <taxon>Bacteria</taxon>
        <taxon>Pseudomonadati</taxon>
        <taxon>Bacteroidota</taxon>
        <taxon>Flavobacteriia</taxon>
        <taxon>Flavobacteriales</taxon>
        <taxon>Flavobacteriaceae</taxon>
        <taxon>Salegentibacter</taxon>
    </lineage>
</organism>
<dbReference type="InterPro" id="IPR028098">
    <property type="entry name" value="Glyco_trans_4-like_N"/>
</dbReference>
<dbReference type="STRING" id="1073325.SAMN05444483_101205"/>
<dbReference type="Proteomes" id="UP000183945">
    <property type="component" value="Unassembled WGS sequence"/>
</dbReference>